<dbReference type="RefSeq" id="XP_024334931.1">
    <property type="nucleotide sequence ID" value="XM_024477894.1"/>
</dbReference>
<dbReference type="InterPro" id="IPR000210">
    <property type="entry name" value="BTB/POZ_dom"/>
</dbReference>
<dbReference type="SMART" id="SM00225">
    <property type="entry name" value="BTB"/>
    <property type="match status" value="1"/>
</dbReference>
<dbReference type="GeneID" id="36322844"/>
<dbReference type="Proteomes" id="UP000194127">
    <property type="component" value="Unassembled WGS sequence"/>
</dbReference>
<proteinExistence type="predicted"/>
<dbReference type="Gene3D" id="3.30.710.10">
    <property type="entry name" value="Potassium Channel Kv1.1, Chain A"/>
    <property type="match status" value="1"/>
</dbReference>
<dbReference type="OrthoDB" id="2797179at2759"/>
<dbReference type="Pfam" id="PF00651">
    <property type="entry name" value="BTB"/>
    <property type="match status" value="1"/>
</dbReference>
<dbReference type="STRING" id="670580.A0A1X6MNZ7"/>
<keyword evidence="3" id="KW-1185">Reference proteome</keyword>
<protein>
    <recommendedName>
        <fullName evidence="1">BTB domain-containing protein</fullName>
    </recommendedName>
</protein>
<evidence type="ECO:0000313" key="2">
    <source>
        <dbReference type="EMBL" id="OSX58137.1"/>
    </source>
</evidence>
<sequence>AEPFDDATNTDVIIRTSDAVDFYVDKFILSKASAFFRLMFTLPQGPNASDKGTVETGKPIVEVTEPAAVWEQLMRVCYAATAFAPPEGIDYIWPLIEAARKYQMDGVRSVVSQALLSADALENHTMRVYTLACAYELEDVARMAARYTLRQPLHSIAYRLLDYHRECGRVARTFIMDESCLMEGWARELQDCIFLCCGTCAGDLSGYGTSGRSFVRAYSIAYMKRSADALEIRPYPPCVAEFSIMAPSIQEASSCTTCSPSVIADMARFAKAFGDEIERRISMVRLIVEP</sequence>
<organism evidence="2 3">
    <name type="scientific">Postia placenta MAD-698-R-SB12</name>
    <dbReference type="NCBI Taxonomy" id="670580"/>
    <lineage>
        <taxon>Eukaryota</taxon>
        <taxon>Fungi</taxon>
        <taxon>Dikarya</taxon>
        <taxon>Basidiomycota</taxon>
        <taxon>Agaricomycotina</taxon>
        <taxon>Agaricomycetes</taxon>
        <taxon>Polyporales</taxon>
        <taxon>Adustoporiaceae</taxon>
        <taxon>Rhodonia</taxon>
    </lineage>
</organism>
<feature type="non-terminal residue" evidence="2">
    <location>
        <position position="1"/>
    </location>
</feature>
<accession>A0A1X6MNZ7</accession>
<feature type="domain" description="BTB" evidence="1">
    <location>
        <begin position="10"/>
        <end position="86"/>
    </location>
</feature>
<evidence type="ECO:0000313" key="3">
    <source>
        <dbReference type="Proteomes" id="UP000194127"/>
    </source>
</evidence>
<dbReference type="PROSITE" id="PS50097">
    <property type="entry name" value="BTB"/>
    <property type="match status" value="1"/>
</dbReference>
<gene>
    <name evidence="2" type="ORF">POSPLADRAFT_1041350</name>
</gene>
<name>A0A1X6MNZ7_9APHY</name>
<dbReference type="EMBL" id="KZ110605">
    <property type="protein sequence ID" value="OSX58137.1"/>
    <property type="molecule type" value="Genomic_DNA"/>
</dbReference>
<evidence type="ECO:0000259" key="1">
    <source>
        <dbReference type="PROSITE" id="PS50097"/>
    </source>
</evidence>
<dbReference type="InterPro" id="IPR011333">
    <property type="entry name" value="SKP1/BTB/POZ_sf"/>
</dbReference>
<reference evidence="2 3" key="1">
    <citation type="submission" date="2017-04" db="EMBL/GenBank/DDBJ databases">
        <title>Genome Sequence of the Model Brown-Rot Fungus Postia placenta SB12.</title>
        <authorList>
            <consortium name="DOE Joint Genome Institute"/>
            <person name="Gaskell J."/>
            <person name="Kersten P."/>
            <person name="Larrondo L.F."/>
            <person name="Canessa P."/>
            <person name="Martinez D."/>
            <person name="Hibbett D."/>
            <person name="Schmoll M."/>
            <person name="Kubicek C.P."/>
            <person name="Martinez A.T."/>
            <person name="Yadav J."/>
            <person name="Master E."/>
            <person name="Magnuson J.K."/>
            <person name="James T."/>
            <person name="Yaver D."/>
            <person name="Berka R."/>
            <person name="Labutti K."/>
            <person name="Lipzen A."/>
            <person name="Aerts A."/>
            <person name="Barry K."/>
            <person name="Henrissat B."/>
            <person name="Blanchette R."/>
            <person name="Grigoriev I."/>
            <person name="Cullen D."/>
        </authorList>
    </citation>
    <scope>NUCLEOTIDE SEQUENCE [LARGE SCALE GENOMIC DNA]</scope>
    <source>
        <strain evidence="2 3">MAD-698-R-SB12</strain>
    </source>
</reference>
<dbReference type="SUPFAM" id="SSF54695">
    <property type="entry name" value="POZ domain"/>
    <property type="match status" value="1"/>
</dbReference>
<dbReference type="AlphaFoldDB" id="A0A1X6MNZ7"/>